<dbReference type="EMBL" id="FTNT01000004">
    <property type="protein sequence ID" value="SIR92978.1"/>
    <property type="molecule type" value="Genomic_DNA"/>
</dbReference>
<accession>A0A1N7EXZ3</accession>
<dbReference type="AlphaFoldDB" id="A0A1N7EXZ3"/>
<dbReference type="InterPro" id="IPR051200">
    <property type="entry name" value="Host-pathogen_enzymatic-act"/>
</dbReference>
<dbReference type="STRING" id="1344003.SAMN05445060_1634"/>
<dbReference type="Gene3D" id="2.130.10.10">
    <property type="entry name" value="YVTN repeat-like/Quinoprotein amine dehydrogenase"/>
    <property type="match status" value="2"/>
</dbReference>
<evidence type="ECO:0000313" key="2">
    <source>
        <dbReference type="Proteomes" id="UP000186218"/>
    </source>
</evidence>
<dbReference type="RefSeq" id="WP_143690259.1">
    <property type="nucleotide sequence ID" value="NZ_FTNT01000004.1"/>
</dbReference>
<dbReference type="PANTHER" id="PTHR47197:SF3">
    <property type="entry name" value="DIHYDRO-HEME D1 DEHYDROGENASE"/>
    <property type="match status" value="1"/>
</dbReference>
<dbReference type="InterPro" id="IPR011045">
    <property type="entry name" value="N2O_reductase_N"/>
</dbReference>
<dbReference type="OrthoDB" id="4565246at2"/>
<dbReference type="SUPFAM" id="SSF50974">
    <property type="entry name" value="Nitrous oxide reductase, N-terminal domain"/>
    <property type="match status" value="1"/>
</dbReference>
<gene>
    <name evidence="1" type="ORF">SAMN05445060_1634</name>
</gene>
<keyword evidence="2" id="KW-1185">Reference proteome</keyword>
<name>A0A1N7EXZ3_9NOCA</name>
<reference evidence="1 2" key="1">
    <citation type="submission" date="2017-01" db="EMBL/GenBank/DDBJ databases">
        <authorList>
            <person name="Mah S.A."/>
            <person name="Swanson W.J."/>
            <person name="Moy G.W."/>
            <person name="Vacquier V.D."/>
        </authorList>
    </citation>
    <scope>NUCLEOTIDE SEQUENCE [LARGE SCALE GENOMIC DNA]</scope>
    <source>
        <strain evidence="1 2">CPCC 203464</strain>
    </source>
</reference>
<evidence type="ECO:0000313" key="1">
    <source>
        <dbReference type="EMBL" id="SIR92978.1"/>
    </source>
</evidence>
<proteinExistence type="predicted"/>
<sequence>MTNETRFRRRPRRTLSAAVSRSRVDDRPDYVIGETVGSTSSLALRSPVSDWSRSPDGRYLYLLHVADGSVSVVDMVLNRVVRHGVGVNAAPQGIAVSADGSIVYVVDRDDQSIRGLDVTDFSAARTLPCPDDHAPSAPESLVVSTDGTRLSVVYRDVVRTIDLQTGLSADGPVTVHYVRQHPRVIAVEGDAFLIYEASGADLEVHTPRTADPHCFTVIFAPADIAFVPNPARVYATVPKLGVLSVDLDDCDYEFIDVRPEGRDNDAPPAAVAVSADGTLAAVRYQGSPRVTIVDTAVDTVIMTVTLPAVPARVALSSDGSRLFAVSDDPRACELMVLSLFAVAGTVLYGGVADADVRYELLTHPGAGNVTMDGETGDFTYTLDSRGAATDFFVAIVRSSDGDGAIPVPVTLPVGVITPA</sequence>
<organism evidence="1 2">
    <name type="scientific">Williamsia sterculiae</name>
    <dbReference type="NCBI Taxonomy" id="1344003"/>
    <lineage>
        <taxon>Bacteria</taxon>
        <taxon>Bacillati</taxon>
        <taxon>Actinomycetota</taxon>
        <taxon>Actinomycetes</taxon>
        <taxon>Mycobacteriales</taxon>
        <taxon>Nocardiaceae</taxon>
        <taxon>Williamsia</taxon>
    </lineage>
</organism>
<keyword evidence="1" id="KW-0238">DNA-binding</keyword>
<dbReference type="GO" id="GO:0003677">
    <property type="term" value="F:DNA binding"/>
    <property type="evidence" value="ECO:0007669"/>
    <property type="project" value="UniProtKB-KW"/>
</dbReference>
<dbReference type="InterPro" id="IPR015943">
    <property type="entry name" value="WD40/YVTN_repeat-like_dom_sf"/>
</dbReference>
<dbReference type="PANTHER" id="PTHR47197">
    <property type="entry name" value="PROTEIN NIRF"/>
    <property type="match status" value="1"/>
</dbReference>
<dbReference type="Proteomes" id="UP000186218">
    <property type="component" value="Unassembled WGS sequence"/>
</dbReference>
<protein>
    <submittedName>
        <fullName evidence="1">DNA-binding beta-propeller fold protein YncE</fullName>
    </submittedName>
</protein>